<name>A0A7V4XU63_9BACT</name>
<protein>
    <submittedName>
        <fullName evidence="2">Ribbon-helix-helix protein, CopG family</fullName>
    </submittedName>
</protein>
<dbReference type="AlphaFoldDB" id="A0A7V4XU63"/>
<reference evidence="2" key="1">
    <citation type="journal article" date="2020" name="mSystems">
        <title>Genome- and Community-Level Interaction Insights into Carbon Utilization and Element Cycling Functions of Hydrothermarchaeota in Hydrothermal Sediment.</title>
        <authorList>
            <person name="Zhou Z."/>
            <person name="Liu Y."/>
            <person name="Xu W."/>
            <person name="Pan J."/>
            <person name="Luo Z.H."/>
            <person name="Li M."/>
        </authorList>
    </citation>
    <scope>NUCLEOTIDE SEQUENCE [LARGE SCALE GENOMIC DNA]</scope>
    <source>
        <strain evidence="2">SpSt-855</strain>
    </source>
</reference>
<evidence type="ECO:0000259" key="1">
    <source>
        <dbReference type="Pfam" id="PF01402"/>
    </source>
</evidence>
<proteinExistence type="predicted"/>
<dbReference type="InterPro" id="IPR002145">
    <property type="entry name" value="CopG"/>
</dbReference>
<dbReference type="InterPro" id="IPR010985">
    <property type="entry name" value="Ribbon_hlx_hlx"/>
</dbReference>
<dbReference type="EMBL" id="DTKL01000062">
    <property type="protein sequence ID" value="HGY94945.1"/>
    <property type="molecule type" value="Genomic_DNA"/>
</dbReference>
<sequence>MATATARKSKVYTISLPPELAQRAEALAQRDSRTMSELFREAFRTYSAQQALRTLDELGEYAAGRNSKGYTEADVPRLIKEVRAEKPRRRKIRSNG</sequence>
<dbReference type="SUPFAM" id="SSF47598">
    <property type="entry name" value="Ribbon-helix-helix"/>
    <property type="match status" value="1"/>
</dbReference>
<accession>A0A7V4XU63</accession>
<gene>
    <name evidence="2" type="ORF">ENW50_09730</name>
</gene>
<feature type="domain" description="Ribbon-helix-helix protein CopG" evidence="1">
    <location>
        <begin position="13"/>
        <end position="49"/>
    </location>
</feature>
<dbReference type="Gene3D" id="1.10.1220.10">
    <property type="entry name" value="Met repressor-like"/>
    <property type="match status" value="1"/>
</dbReference>
<dbReference type="Pfam" id="PF01402">
    <property type="entry name" value="RHH_1"/>
    <property type="match status" value="1"/>
</dbReference>
<comment type="caution">
    <text evidence="2">The sequence shown here is derived from an EMBL/GenBank/DDBJ whole genome shotgun (WGS) entry which is preliminary data.</text>
</comment>
<organism evidence="2">
    <name type="scientific">Acidobacterium capsulatum</name>
    <dbReference type="NCBI Taxonomy" id="33075"/>
    <lineage>
        <taxon>Bacteria</taxon>
        <taxon>Pseudomonadati</taxon>
        <taxon>Acidobacteriota</taxon>
        <taxon>Terriglobia</taxon>
        <taxon>Terriglobales</taxon>
        <taxon>Acidobacteriaceae</taxon>
        <taxon>Acidobacterium</taxon>
    </lineage>
</organism>
<dbReference type="GO" id="GO:0006355">
    <property type="term" value="P:regulation of DNA-templated transcription"/>
    <property type="evidence" value="ECO:0007669"/>
    <property type="project" value="InterPro"/>
</dbReference>
<evidence type="ECO:0000313" key="2">
    <source>
        <dbReference type="EMBL" id="HGY94945.1"/>
    </source>
</evidence>
<dbReference type="InterPro" id="IPR013321">
    <property type="entry name" value="Arc_rbn_hlx_hlx"/>
</dbReference>